<feature type="region of interest" description="Disordered" evidence="2">
    <location>
        <begin position="1"/>
        <end position="30"/>
    </location>
</feature>
<dbReference type="SUPFAM" id="SSF53067">
    <property type="entry name" value="Actin-like ATPase domain"/>
    <property type="match status" value="1"/>
</dbReference>
<reference evidence="3 4" key="1">
    <citation type="submission" date="2019-09" db="EMBL/GenBank/DDBJ databases">
        <title>Actinomadura physcomitrii sp. nov., a novel actinomycete isolated from moss [Physcomitrium sphaericum (Ludw) Fuernr].</title>
        <authorList>
            <person name="Zhuang X."/>
            <person name="Liu C."/>
        </authorList>
    </citation>
    <scope>NUCLEOTIDE SEQUENCE [LARGE SCALE GENOMIC DNA]</scope>
    <source>
        <strain evidence="3 4">HMC1</strain>
    </source>
</reference>
<dbReference type="Pfam" id="PF00480">
    <property type="entry name" value="ROK"/>
    <property type="match status" value="1"/>
</dbReference>
<dbReference type="AlphaFoldDB" id="A0A6H9Z332"/>
<keyword evidence="4" id="KW-1185">Reference proteome</keyword>
<proteinExistence type="inferred from homology"/>
<comment type="similarity">
    <text evidence="1">Belongs to the ROK (NagC/XylR) family.</text>
</comment>
<protein>
    <submittedName>
        <fullName evidence="3">ROK family protein</fullName>
    </submittedName>
</protein>
<dbReference type="InterPro" id="IPR043129">
    <property type="entry name" value="ATPase_NBD"/>
</dbReference>
<organism evidence="3 4">
    <name type="scientific">Actinomadura rudentiformis</name>
    <dbReference type="NCBI Taxonomy" id="359158"/>
    <lineage>
        <taxon>Bacteria</taxon>
        <taxon>Bacillati</taxon>
        <taxon>Actinomycetota</taxon>
        <taxon>Actinomycetes</taxon>
        <taxon>Streptosporangiales</taxon>
        <taxon>Thermomonosporaceae</taxon>
        <taxon>Actinomadura</taxon>
    </lineage>
</organism>
<accession>A0A6H9Z332</accession>
<dbReference type="EMBL" id="WBMT01000004">
    <property type="protein sequence ID" value="KAB2350133.1"/>
    <property type="molecule type" value="Genomic_DNA"/>
</dbReference>
<evidence type="ECO:0000256" key="1">
    <source>
        <dbReference type="ARBA" id="ARBA00006479"/>
    </source>
</evidence>
<evidence type="ECO:0000256" key="2">
    <source>
        <dbReference type="SAM" id="MobiDB-lite"/>
    </source>
</evidence>
<dbReference type="Proteomes" id="UP000468735">
    <property type="component" value="Unassembled WGS sequence"/>
</dbReference>
<evidence type="ECO:0000313" key="4">
    <source>
        <dbReference type="Proteomes" id="UP000468735"/>
    </source>
</evidence>
<dbReference type="OrthoDB" id="3189808at2"/>
<evidence type="ECO:0000313" key="3">
    <source>
        <dbReference type="EMBL" id="KAB2350133.1"/>
    </source>
</evidence>
<comment type="caution">
    <text evidence="3">The sequence shown here is derived from an EMBL/GenBank/DDBJ whole genome shotgun (WGS) entry which is preliminary data.</text>
</comment>
<dbReference type="Gene3D" id="3.30.420.40">
    <property type="match status" value="1"/>
</dbReference>
<feature type="compositionally biased region" description="Basic residues" evidence="2">
    <location>
        <begin position="1"/>
        <end position="27"/>
    </location>
</feature>
<sequence>MVRRRSRRAARRTGRPARGTGRARRGRVPLGAGRGAASMLALSSDRVGVVGGFIDAGIPLTGGGHALEAGHIIVEPGGLQCPCGARGCLEMYAHSRALLRAAGQLRHPGHEDTVTSTCHSAGRSRKSLRPAAEATACHSARRPVRPVMRPKSCDGIRQGLAQPPTNEVAVLGSRSMRRGCRRCRF</sequence>
<dbReference type="InterPro" id="IPR000600">
    <property type="entry name" value="ROK"/>
</dbReference>
<gene>
    <name evidence="3" type="ORF">F8566_10035</name>
</gene>
<name>A0A6H9Z332_9ACTN</name>